<dbReference type="PANTHER" id="PTHR21340">
    <property type="entry name" value="DIADENOSINE 5,5-P1,P4-TETRAPHOSPHATE PYROPHOSPHOHYDROLASE MUTT"/>
    <property type="match status" value="1"/>
</dbReference>
<name>A0ABV7YTS1_9BACT</name>
<dbReference type="Gene3D" id="3.90.79.10">
    <property type="entry name" value="Nucleoside Triphosphate Pyrophosphohydrolase"/>
    <property type="match status" value="1"/>
</dbReference>
<reference evidence="5" key="1">
    <citation type="journal article" date="2019" name="Int. J. Syst. Evol. Microbiol.">
        <title>The Global Catalogue of Microorganisms (GCM) 10K type strain sequencing project: providing services to taxonomists for standard genome sequencing and annotation.</title>
        <authorList>
            <consortium name="The Broad Institute Genomics Platform"/>
            <consortium name="The Broad Institute Genome Sequencing Center for Infectious Disease"/>
            <person name="Wu L."/>
            <person name="Ma J."/>
        </authorList>
    </citation>
    <scope>NUCLEOTIDE SEQUENCE [LARGE SCALE GENOMIC DNA]</scope>
    <source>
        <strain evidence="5">CECT 7956</strain>
    </source>
</reference>
<dbReference type="PANTHER" id="PTHR21340:SF0">
    <property type="entry name" value="BIS(5'-NUCLEOSYL)-TETRAPHOSPHATASE [ASYMMETRICAL]"/>
    <property type="match status" value="1"/>
</dbReference>
<protein>
    <submittedName>
        <fullName evidence="4">NUDIX hydrolase</fullName>
        <ecNumber evidence="4">3.6.-.-</ecNumber>
    </submittedName>
</protein>
<dbReference type="GO" id="GO:0016787">
    <property type="term" value="F:hydrolase activity"/>
    <property type="evidence" value="ECO:0007669"/>
    <property type="project" value="UniProtKB-KW"/>
</dbReference>
<dbReference type="InterPro" id="IPR015797">
    <property type="entry name" value="NUDIX_hydrolase-like_dom_sf"/>
</dbReference>
<dbReference type="InterPro" id="IPR051325">
    <property type="entry name" value="Nudix_hydrolase_domain"/>
</dbReference>
<sequence length="234" mass="26907">MILFVNNIPLNIAENTIQISNDFAKFDAKFDLHEDLVEFTELSGQILIKNIDNKNLIRFISYLQKNKIEGLRSIVFMVSDEAKTKKELKKNFIHIKAAGGIATNDKDEKLLIKRLGFWDLPKGKADQGEKSKQTAKREVEEECGVKVKVDKKICTTWHTYSIKGKIALKQTKWYSLKSISDKKMKPQHDEGIEEVVWMNNQDLKKAMENSYASIVHVVKTYEADTEAIEIEVEN</sequence>
<evidence type="ECO:0000256" key="2">
    <source>
        <dbReference type="RuleBase" id="RU003476"/>
    </source>
</evidence>
<dbReference type="PRINTS" id="PR00502">
    <property type="entry name" value="NUDIXFAMILY"/>
</dbReference>
<dbReference type="Pfam" id="PF00293">
    <property type="entry name" value="NUDIX"/>
    <property type="match status" value="1"/>
</dbReference>
<proteinExistence type="inferred from homology"/>
<keyword evidence="1 2" id="KW-0378">Hydrolase</keyword>
<gene>
    <name evidence="4" type="ORF">ACFOOI_06775</name>
</gene>
<comment type="similarity">
    <text evidence="2">Belongs to the Nudix hydrolase family.</text>
</comment>
<accession>A0ABV7YTS1</accession>
<dbReference type="SUPFAM" id="SSF55811">
    <property type="entry name" value="Nudix"/>
    <property type="match status" value="1"/>
</dbReference>
<feature type="domain" description="Nudix hydrolase" evidence="3">
    <location>
        <begin position="93"/>
        <end position="222"/>
    </location>
</feature>
<evidence type="ECO:0000259" key="3">
    <source>
        <dbReference type="PROSITE" id="PS51462"/>
    </source>
</evidence>
<dbReference type="PROSITE" id="PS51462">
    <property type="entry name" value="NUDIX"/>
    <property type="match status" value="1"/>
</dbReference>
<evidence type="ECO:0000256" key="1">
    <source>
        <dbReference type="ARBA" id="ARBA00022801"/>
    </source>
</evidence>
<dbReference type="CDD" id="cd03673">
    <property type="entry name" value="NUDIX_Ap6A_hydrolase"/>
    <property type="match status" value="1"/>
</dbReference>
<keyword evidence="5" id="KW-1185">Reference proteome</keyword>
<dbReference type="InterPro" id="IPR020476">
    <property type="entry name" value="Nudix_hydrolase"/>
</dbReference>
<dbReference type="InterPro" id="IPR000086">
    <property type="entry name" value="NUDIX_hydrolase_dom"/>
</dbReference>
<dbReference type="PROSITE" id="PS00893">
    <property type="entry name" value="NUDIX_BOX"/>
    <property type="match status" value="1"/>
</dbReference>
<evidence type="ECO:0000313" key="5">
    <source>
        <dbReference type="Proteomes" id="UP001595616"/>
    </source>
</evidence>
<organism evidence="4 5">
    <name type="scientific">Lacihabitans lacunae</name>
    <dbReference type="NCBI Taxonomy" id="1028214"/>
    <lineage>
        <taxon>Bacteria</taxon>
        <taxon>Pseudomonadati</taxon>
        <taxon>Bacteroidota</taxon>
        <taxon>Cytophagia</taxon>
        <taxon>Cytophagales</taxon>
        <taxon>Leadbetterellaceae</taxon>
        <taxon>Lacihabitans</taxon>
    </lineage>
</organism>
<evidence type="ECO:0000313" key="4">
    <source>
        <dbReference type="EMBL" id="MFC3810346.1"/>
    </source>
</evidence>
<dbReference type="EMBL" id="JBHRYQ010000001">
    <property type="protein sequence ID" value="MFC3810346.1"/>
    <property type="molecule type" value="Genomic_DNA"/>
</dbReference>
<comment type="caution">
    <text evidence="4">The sequence shown here is derived from an EMBL/GenBank/DDBJ whole genome shotgun (WGS) entry which is preliminary data.</text>
</comment>
<dbReference type="Proteomes" id="UP001595616">
    <property type="component" value="Unassembled WGS sequence"/>
</dbReference>
<dbReference type="EC" id="3.6.-.-" evidence="4"/>
<dbReference type="RefSeq" id="WP_379836406.1">
    <property type="nucleotide sequence ID" value="NZ_JBHRYQ010000001.1"/>
</dbReference>
<dbReference type="InterPro" id="IPR020084">
    <property type="entry name" value="NUDIX_hydrolase_CS"/>
</dbReference>